<dbReference type="Proteomes" id="UP000078486">
    <property type="component" value="Unassembled WGS sequence"/>
</dbReference>
<evidence type="ECO:0000313" key="2">
    <source>
        <dbReference type="Proteomes" id="UP000078486"/>
    </source>
</evidence>
<name>A0A178IF17_9BACT</name>
<dbReference type="RefSeq" id="WP_068771338.1">
    <property type="nucleotide sequence ID" value="NZ_CP109796.1"/>
</dbReference>
<dbReference type="EMBL" id="LRRQ01000126">
    <property type="protein sequence ID" value="OAM88604.1"/>
    <property type="molecule type" value="Genomic_DNA"/>
</dbReference>
<comment type="caution">
    <text evidence="1">The sequence shown here is derived from an EMBL/GenBank/DDBJ whole genome shotgun (WGS) entry which is preliminary data.</text>
</comment>
<reference evidence="1 2" key="1">
    <citation type="submission" date="2016-01" db="EMBL/GenBank/DDBJ databases">
        <title>High potential of lignocellulose degradation of a new Verrucomicrobia species.</title>
        <authorList>
            <person name="Wang Y."/>
            <person name="Shi Y."/>
            <person name="Qiu Z."/>
            <person name="Liu S."/>
            <person name="Yang H."/>
        </authorList>
    </citation>
    <scope>NUCLEOTIDE SEQUENCE [LARGE SCALE GENOMIC DNA]</scope>
    <source>
        <strain evidence="1 2">TSB47</strain>
    </source>
</reference>
<dbReference type="Gene3D" id="3.40.50.2000">
    <property type="entry name" value="Glycogen Phosphorylase B"/>
    <property type="match status" value="1"/>
</dbReference>
<protein>
    <submittedName>
        <fullName evidence="1">Uncharacterized protein</fullName>
    </submittedName>
</protein>
<dbReference type="OrthoDB" id="191736at2"/>
<proteinExistence type="predicted"/>
<dbReference type="Gene3D" id="1.25.40.10">
    <property type="entry name" value="Tetratricopeptide repeat domain"/>
    <property type="match status" value="1"/>
</dbReference>
<dbReference type="Gene3D" id="3.40.50.11380">
    <property type="match status" value="1"/>
</dbReference>
<keyword evidence="2" id="KW-1185">Reference proteome</keyword>
<accession>A0A178IF17</accession>
<dbReference type="SUPFAM" id="SSF48452">
    <property type="entry name" value="TPR-like"/>
    <property type="match status" value="1"/>
</dbReference>
<organism evidence="1 2">
    <name type="scientific">Termitidicoccus mucosus</name>
    <dbReference type="NCBI Taxonomy" id="1184151"/>
    <lineage>
        <taxon>Bacteria</taxon>
        <taxon>Pseudomonadati</taxon>
        <taxon>Verrucomicrobiota</taxon>
        <taxon>Opitutia</taxon>
        <taxon>Opitutales</taxon>
        <taxon>Opitutaceae</taxon>
        <taxon>Termitidicoccus</taxon>
    </lineage>
</organism>
<sequence>MIVDPVYDSSSRPSLPQLLDTLEAALTACAAAPADPEAQAQFDRVRRETAETVAGLRKADVASPQVGRIRSLVRQITECGLLDRATEPDALVQADAWSVAGWPGLLAAMLAAPAWRCPSAPSLADVPGWLWPDYAVWRLGVPGVLDPLAGETEAWSASVLAYLTDLARWSERNIGSASVISAIETWLPLSSLSALHALGLNLRHHAEMRARILSRYFRVPAALSELPPLSRIGRRLRVGFVANDWSRSSATCAALARFEHLSPADFEVVLFSARDAANDSPFAQKCRACAAEFQVLPAVEDEQMTTLQYAALDVLVFPETIASACDTVARLALHRHAPLQIMLGESGATSGFPEIDLCVCGAEDDDRREGFSERLGMLRGPARAFALQPAKNETRLEFSRDNLNLPPDAVLMVTMLSVPSVAKQTLEAWARLLAAAPAARLLAYVVPGPNRLPGGGERLLGALQNALAPAGCDPSRVMVLAPDDATHEENQAVLGLADIHLVAPGAVHEFWLAAAFHAGIPVAGDVGADWNCSPADPVSGADVFGANHEDRAIRLAMSADTRDAFRRHLAGLNENGHGFLDTLAAGDAFGHLLEAAYDELELSGRELFRMSREPLRCGVFTTVDDAVAAGHEALARDDISTALFEAGQALRCAPDSPEARHLFGAASLADGQAKRAVTYLLAAVEQRPDKADYWFALARALVADDQRGEASRALQTCLRLDRSRAEGWLLLVELAEGVGATEIARDAVSALRATNPDHPELAALTGRYPA</sequence>
<dbReference type="STRING" id="1184151.AW736_16190"/>
<gene>
    <name evidence="1" type="ORF">AW736_16190</name>
</gene>
<dbReference type="AlphaFoldDB" id="A0A178IF17"/>
<dbReference type="InterPro" id="IPR011990">
    <property type="entry name" value="TPR-like_helical_dom_sf"/>
</dbReference>
<evidence type="ECO:0000313" key="1">
    <source>
        <dbReference type="EMBL" id="OAM88604.1"/>
    </source>
</evidence>